<reference evidence="2" key="2">
    <citation type="journal article" date="2018" name="BMC Genomics">
        <title>Genomic insights into host adaptation between the wheat stripe rust pathogen (Puccinia striiformis f. sp. tritici) and the barley stripe rust pathogen (Puccinia striiformis f. sp. hordei).</title>
        <authorList>
            <person name="Xia C."/>
            <person name="Wang M."/>
            <person name="Yin C."/>
            <person name="Cornejo O.E."/>
            <person name="Hulbert S.H."/>
            <person name="Chen X."/>
        </authorList>
    </citation>
    <scope>NUCLEOTIDE SEQUENCE [LARGE SCALE GENOMIC DNA]</scope>
    <source>
        <strain evidence="2">93TX-2</strain>
    </source>
</reference>
<dbReference type="EMBL" id="PKSM01000046">
    <property type="protein sequence ID" value="POW19576.1"/>
    <property type="molecule type" value="Genomic_DNA"/>
</dbReference>
<comment type="caution">
    <text evidence="1">The sequence shown here is derived from an EMBL/GenBank/DDBJ whole genome shotgun (WGS) entry which is preliminary data.</text>
</comment>
<dbReference type="VEuPathDB" id="FungiDB:PSTT_15070"/>
<organism evidence="1 2">
    <name type="scientific">Puccinia striiformis</name>
    <dbReference type="NCBI Taxonomy" id="27350"/>
    <lineage>
        <taxon>Eukaryota</taxon>
        <taxon>Fungi</taxon>
        <taxon>Dikarya</taxon>
        <taxon>Basidiomycota</taxon>
        <taxon>Pucciniomycotina</taxon>
        <taxon>Pucciniomycetes</taxon>
        <taxon>Pucciniales</taxon>
        <taxon>Pucciniaceae</taxon>
        <taxon>Puccinia</taxon>
    </lineage>
</organism>
<gene>
    <name evidence="1" type="ORF">PSHT_04500</name>
</gene>
<proteinExistence type="predicted"/>
<evidence type="ECO:0000313" key="1">
    <source>
        <dbReference type="EMBL" id="POW19576.1"/>
    </source>
</evidence>
<dbReference type="VEuPathDB" id="FungiDB:PSHT_04500"/>
<evidence type="ECO:0008006" key="3">
    <source>
        <dbReference type="Google" id="ProtNLM"/>
    </source>
</evidence>
<sequence>MADKPRNGDEKKIPMFTGDNFPMWERKMQMHLRGLKLFGIIEEPTPEELELSERSASALVKGLEDHVINAVVNDKNERFAHQIWDELMLVYASDSILSTFCVWNKWERIQYNLTWLDILLKLKYPWGKSTLPD</sequence>
<dbReference type="Proteomes" id="UP000238274">
    <property type="component" value="Unassembled WGS sequence"/>
</dbReference>
<keyword evidence="2" id="KW-1185">Reference proteome</keyword>
<evidence type="ECO:0000313" key="2">
    <source>
        <dbReference type="Proteomes" id="UP000238274"/>
    </source>
</evidence>
<accession>A0A2S4WCQ9</accession>
<protein>
    <recommendedName>
        <fullName evidence="3">DUF4219 domain-containing protein</fullName>
    </recommendedName>
</protein>
<name>A0A2S4WCQ9_9BASI</name>
<reference evidence="2" key="3">
    <citation type="journal article" date="2018" name="Mol. Plant Microbe Interact.">
        <title>Genome sequence resources for the wheat stripe rust pathogen (Puccinia striiformis f. sp. tritici) and the barley stripe rust pathogen (Puccinia striiformis f. sp. hordei).</title>
        <authorList>
            <person name="Xia C."/>
            <person name="Wang M."/>
            <person name="Yin C."/>
            <person name="Cornejo O.E."/>
            <person name="Hulbert S.H."/>
            <person name="Chen X."/>
        </authorList>
    </citation>
    <scope>NUCLEOTIDE SEQUENCE [LARGE SCALE GENOMIC DNA]</scope>
    <source>
        <strain evidence="2">93TX-2</strain>
    </source>
</reference>
<dbReference type="OrthoDB" id="2516309at2759"/>
<dbReference type="AlphaFoldDB" id="A0A2S4WCQ9"/>
<reference evidence="1 2" key="1">
    <citation type="submission" date="2017-12" db="EMBL/GenBank/DDBJ databases">
        <title>Gene loss provides genomic basis for host adaptation in cereal stripe rust fungi.</title>
        <authorList>
            <person name="Xia C."/>
        </authorList>
    </citation>
    <scope>NUCLEOTIDE SEQUENCE [LARGE SCALE GENOMIC DNA]</scope>
    <source>
        <strain evidence="1 2">93TX-2</strain>
    </source>
</reference>